<feature type="transmembrane region" description="Helical" evidence="5">
    <location>
        <begin position="373"/>
        <end position="399"/>
    </location>
</feature>
<feature type="transmembrane region" description="Helical" evidence="5">
    <location>
        <begin position="144"/>
        <end position="170"/>
    </location>
</feature>
<keyword evidence="3 5" id="KW-1133">Transmembrane helix</keyword>
<dbReference type="Gene3D" id="1.20.1250.20">
    <property type="entry name" value="MFS general substrate transporter like domains"/>
    <property type="match status" value="2"/>
</dbReference>
<feature type="transmembrane region" description="Helical" evidence="5">
    <location>
        <begin position="342"/>
        <end position="361"/>
    </location>
</feature>
<dbReference type="RefSeq" id="WP_344236644.1">
    <property type="nucleotide sequence ID" value="NZ_BAAAHH010000002.1"/>
</dbReference>
<feature type="transmembrane region" description="Helical" evidence="5">
    <location>
        <begin position="208"/>
        <end position="226"/>
    </location>
</feature>
<feature type="transmembrane region" description="Helical" evidence="5">
    <location>
        <begin position="112"/>
        <end position="132"/>
    </location>
</feature>
<dbReference type="InterPro" id="IPR036259">
    <property type="entry name" value="MFS_trans_sf"/>
</dbReference>
<organism evidence="7 8">
    <name type="scientific">Actinocorallia libanotica</name>
    <dbReference type="NCBI Taxonomy" id="46162"/>
    <lineage>
        <taxon>Bacteria</taxon>
        <taxon>Bacillati</taxon>
        <taxon>Actinomycetota</taxon>
        <taxon>Actinomycetes</taxon>
        <taxon>Streptosporangiales</taxon>
        <taxon>Thermomonosporaceae</taxon>
        <taxon>Actinocorallia</taxon>
    </lineage>
</organism>
<feature type="domain" description="Major facilitator superfamily (MFS) profile" evidence="6">
    <location>
        <begin position="21"/>
        <end position="466"/>
    </location>
</feature>
<dbReference type="SUPFAM" id="SSF103473">
    <property type="entry name" value="MFS general substrate transporter"/>
    <property type="match status" value="1"/>
</dbReference>
<dbReference type="Proteomes" id="UP001500665">
    <property type="component" value="Unassembled WGS sequence"/>
</dbReference>
<dbReference type="PROSITE" id="PS50850">
    <property type="entry name" value="MFS"/>
    <property type="match status" value="1"/>
</dbReference>
<dbReference type="PRINTS" id="PR01035">
    <property type="entry name" value="TCRTETA"/>
</dbReference>
<evidence type="ECO:0000256" key="2">
    <source>
        <dbReference type="ARBA" id="ARBA00022692"/>
    </source>
</evidence>
<gene>
    <name evidence="7" type="ORF">GCM10009550_07210</name>
</gene>
<evidence type="ECO:0000256" key="3">
    <source>
        <dbReference type="ARBA" id="ARBA00022989"/>
    </source>
</evidence>
<dbReference type="InterPro" id="IPR020846">
    <property type="entry name" value="MFS_dom"/>
</dbReference>
<feature type="transmembrane region" description="Helical" evidence="5">
    <location>
        <begin position="275"/>
        <end position="296"/>
    </location>
</feature>
<evidence type="ECO:0000313" key="7">
    <source>
        <dbReference type="EMBL" id="GAA0939006.1"/>
    </source>
</evidence>
<evidence type="ECO:0000256" key="4">
    <source>
        <dbReference type="ARBA" id="ARBA00023136"/>
    </source>
</evidence>
<dbReference type="PANTHER" id="PTHR23501:SF197">
    <property type="entry name" value="COMD"/>
    <property type="match status" value="1"/>
</dbReference>
<proteinExistence type="predicted"/>
<comment type="caution">
    <text evidence="7">The sequence shown here is derived from an EMBL/GenBank/DDBJ whole genome shotgun (WGS) entry which is preliminary data.</text>
</comment>
<dbReference type="InterPro" id="IPR011701">
    <property type="entry name" value="MFS"/>
</dbReference>
<feature type="transmembrane region" description="Helical" evidence="5">
    <location>
        <begin position="87"/>
        <end position="106"/>
    </location>
</feature>
<protein>
    <submittedName>
        <fullName evidence="7">MFS transporter</fullName>
    </submittedName>
</protein>
<comment type="subcellular location">
    <subcellularLocation>
        <location evidence="1">Cell membrane</location>
        <topology evidence="1">Multi-pass membrane protein</topology>
    </subcellularLocation>
</comment>
<evidence type="ECO:0000259" key="6">
    <source>
        <dbReference type="PROSITE" id="PS50850"/>
    </source>
</evidence>
<sequence length="467" mass="47291">MTSTLDPPATDSLSAPRPRLILVALAVGCSLVAIQQTLVIPLLPALMSEFDASITTATWVFTASLLSGAVATPLLSRFGDMYGKKPLILTALGLLLAGSVLCALATSLGMLFLGRAVQGVSVAVFPLAVGVIRDVLPPARIMSAIGFVSATMGIGGTLGMLVTGLLATVTPHHAPVFWAAAVLSAASLAFVAACVPAAGGGHGGRPDYPGAVLTALMLLSLLLAVSQGNTWGWTSGRVLGLFAASAVLCACWVLVEQRVPEPLVRLSLLVGPRSLSANLMSLLLGFSMYSSFTLISNLIQAPPSAGYGLGGSVLDVGLYSLPNTAVMFFASTYAGRLAERTGPAFALAIGSVFAGAAYFWLALSNSNGLDFVVYGALQGLGFGVAYAALGTLAVAHVPMDSSGIASGINSLVRTAGGAVAGAVVAAILTGGGAVTTLDDYVLCFFIVAGAAWLAGVVALFHGIRHRN</sequence>
<keyword evidence="2 5" id="KW-0812">Transmembrane</keyword>
<feature type="transmembrane region" description="Helical" evidence="5">
    <location>
        <begin position="176"/>
        <end position="196"/>
    </location>
</feature>
<evidence type="ECO:0000256" key="5">
    <source>
        <dbReference type="SAM" id="Phobius"/>
    </source>
</evidence>
<feature type="transmembrane region" description="Helical" evidence="5">
    <location>
        <begin position="411"/>
        <end position="434"/>
    </location>
</feature>
<evidence type="ECO:0000256" key="1">
    <source>
        <dbReference type="ARBA" id="ARBA00004651"/>
    </source>
</evidence>
<keyword evidence="4 5" id="KW-0472">Membrane</keyword>
<keyword evidence="8" id="KW-1185">Reference proteome</keyword>
<feature type="transmembrane region" description="Helical" evidence="5">
    <location>
        <begin position="316"/>
        <end position="335"/>
    </location>
</feature>
<dbReference type="InterPro" id="IPR001958">
    <property type="entry name" value="Tet-R_TetA/multi-R_MdtG-like"/>
</dbReference>
<feature type="transmembrane region" description="Helical" evidence="5">
    <location>
        <begin position="440"/>
        <end position="463"/>
    </location>
</feature>
<dbReference type="EMBL" id="BAAAHH010000002">
    <property type="protein sequence ID" value="GAA0939006.1"/>
    <property type="molecule type" value="Genomic_DNA"/>
</dbReference>
<dbReference type="Pfam" id="PF07690">
    <property type="entry name" value="MFS_1"/>
    <property type="match status" value="1"/>
</dbReference>
<dbReference type="PANTHER" id="PTHR23501">
    <property type="entry name" value="MAJOR FACILITATOR SUPERFAMILY"/>
    <property type="match status" value="1"/>
</dbReference>
<evidence type="ECO:0000313" key="8">
    <source>
        <dbReference type="Proteomes" id="UP001500665"/>
    </source>
</evidence>
<feature type="transmembrane region" description="Helical" evidence="5">
    <location>
        <begin position="20"/>
        <end position="44"/>
    </location>
</feature>
<feature type="transmembrane region" description="Helical" evidence="5">
    <location>
        <begin position="56"/>
        <end position="75"/>
    </location>
</feature>
<accession>A0ABN1Q8X1</accession>
<feature type="transmembrane region" description="Helical" evidence="5">
    <location>
        <begin position="238"/>
        <end position="255"/>
    </location>
</feature>
<name>A0ABN1Q8X1_9ACTN</name>
<reference evidence="7 8" key="1">
    <citation type="journal article" date="2019" name="Int. J. Syst. Evol. Microbiol.">
        <title>The Global Catalogue of Microorganisms (GCM) 10K type strain sequencing project: providing services to taxonomists for standard genome sequencing and annotation.</title>
        <authorList>
            <consortium name="The Broad Institute Genomics Platform"/>
            <consortium name="The Broad Institute Genome Sequencing Center for Infectious Disease"/>
            <person name="Wu L."/>
            <person name="Ma J."/>
        </authorList>
    </citation>
    <scope>NUCLEOTIDE SEQUENCE [LARGE SCALE GENOMIC DNA]</scope>
    <source>
        <strain evidence="7 8">JCM 10696</strain>
    </source>
</reference>